<dbReference type="GO" id="GO:0003712">
    <property type="term" value="F:transcription coregulator activity"/>
    <property type="evidence" value="ECO:0007669"/>
    <property type="project" value="TreeGrafter"/>
</dbReference>
<comment type="function">
    <text evidence="8">Component of the Mediator complex, a coactivator involved in the regulated transcription of nearly all RNA polymerase II-dependent genes. Mediator functions as a bridge to convey information from gene-specific regulatory proteins to the basal RNA polymerase II transcription machinery. Mediator is recruited to promoters by direct interactions with regulatory proteins and serves as a scaffold for the assembly of a functional preinitiation complex with RNA polymerase II and the general transcription factors.</text>
</comment>
<evidence type="ECO:0000256" key="10">
    <source>
        <dbReference type="SAM" id="MobiDB-lite"/>
    </source>
</evidence>
<organism evidence="11 12">
    <name type="scientific">Cryptococcus wingfieldii CBS 7118</name>
    <dbReference type="NCBI Taxonomy" id="1295528"/>
    <lineage>
        <taxon>Eukaryota</taxon>
        <taxon>Fungi</taxon>
        <taxon>Dikarya</taxon>
        <taxon>Basidiomycota</taxon>
        <taxon>Agaricomycotina</taxon>
        <taxon>Tremellomycetes</taxon>
        <taxon>Tremellales</taxon>
        <taxon>Cryptococcaceae</taxon>
        <taxon>Cryptococcus</taxon>
    </lineage>
</organism>
<evidence type="ECO:0000313" key="11">
    <source>
        <dbReference type="EMBL" id="ODN88758.1"/>
    </source>
</evidence>
<evidence type="ECO:0000256" key="3">
    <source>
        <dbReference type="ARBA" id="ARBA00019691"/>
    </source>
</evidence>
<dbReference type="PANTHER" id="PTHR13381">
    <property type="entry name" value="RNA POLYMERASE II HOLOENZYME COMPONENT SRB7"/>
    <property type="match status" value="1"/>
</dbReference>
<dbReference type="SUPFAM" id="SSF140718">
    <property type="entry name" value="Mediator hinge subcomplex-like"/>
    <property type="match status" value="1"/>
</dbReference>
<evidence type="ECO:0000256" key="6">
    <source>
        <dbReference type="ARBA" id="ARBA00023163"/>
    </source>
</evidence>
<dbReference type="GO" id="GO:0006357">
    <property type="term" value="P:regulation of transcription by RNA polymerase II"/>
    <property type="evidence" value="ECO:0007669"/>
    <property type="project" value="TreeGrafter"/>
</dbReference>
<keyword evidence="6 8" id="KW-0804">Transcription</keyword>
<dbReference type="GO" id="GO:0016592">
    <property type="term" value="C:mediator complex"/>
    <property type="evidence" value="ECO:0007669"/>
    <property type="project" value="UniProtKB-UniRule"/>
</dbReference>
<comment type="subunit">
    <text evidence="8">Component of the Mediator complex.</text>
</comment>
<evidence type="ECO:0000256" key="1">
    <source>
        <dbReference type="ARBA" id="ARBA00004123"/>
    </source>
</evidence>
<evidence type="ECO:0000256" key="4">
    <source>
        <dbReference type="ARBA" id="ARBA00023015"/>
    </source>
</evidence>
<keyword evidence="4 8" id="KW-0805">Transcription regulation</keyword>
<evidence type="ECO:0000256" key="8">
    <source>
        <dbReference type="RuleBase" id="RU366036"/>
    </source>
</evidence>
<keyword evidence="7 8" id="KW-0539">Nucleus</keyword>
<comment type="similarity">
    <text evidence="2 8">Belongs to the Mediator complex subunit 21 family.</text>
</comment>
<keyword evidence="5 8" id="KW-0010">Activator</keyword>
<sequence length="152" mass="17069">MIHEELSTDMDRITQLQDAILDLLTITSTSVEYITKRTQFEQTSKSIPTTLTTANAASREDYKAAISAFVADIIRRSKDIQQLIEELPKPGDSSQRAERLQHLQEEIKVANQEYKDVLEQSKQLVKELQLGLDTTLETTPSPPSSPRPLSTA</sequence>
<feature type="coiled-coil region" evidence="9">
    <location>
        <begin position="93"/>
        <end position="127"/>
    </location>
</feature>
<dbReference type="EMBL" id="AWGH01000024">
    <property type="protein sequence ID" value="ODN88758.1"/>
    <property type="molecule type" value="Genomic_DNA"/>
</dbReference>
<dbReference type="InterPro" id="IPR037212">
    <property type="entry name" value="Med7/Med21-like"/>
</dbReference>
<dbReference type="RefSeq" id="XP_019029316.1">
    <property type="nucleotide sequence ID" value="XM_019178615.1"/>
</dbReference>
<comment type="caution">
    <text evidence="11">The sequence shown here is derived from an EMBL/GenBank/DDBJ whole genome shotgun (WGS) entry which is preliminary data.</text>
</comment>
<dbReference type="AlphaFoldDB" id="A0A1E3IJR5"/>
<dbReference type="InterPro" id="IPR021384">
    <property type="entry name" value="Mediator_Med21"/>
</dbReference>
<feature type="region of interest" description="Disordered" evidence="10">
    <location>
        <begin position="132"/>
        <end position="152"/>
    </location>
</feature>
<evidence type="ECO:0000256" key="9">
    <source>
        <dbReference type="SAM" id="Coils"/>
    </source>
</evidence>
<evidence type="ECO:0000256" key="5">
    <source>
        <dbReference type="ARBA" id="ARBA00023159"/>
    </source>
</evidence>
<dbReference type="PANTHER" id="PTHR13381:SF0">
    <property type="entry name" value="MEDIATOR OF RNA POLYMERASE II TRANSCRIPTION SUBUNIT 21"/>
    <property type="match status" value="1"/>
</dbReference>
<keyword evidence="12" id="KW-1185">Reference proteome</keyword>
<name>A0A1E3IJR5_9TREE</name>
<dbReference type="Proteomes" id="UP000094819">
    <property type="component" value="Unassembled WGS sequence"/>
</dbReference>
<evidence type="ECO:0000256" key="7">
    <source>
        <dbReference type="ARBA" id="ARBA00023242"/>
    </source>
</evidence>
<protein>
    <recommendedName>
        <fullName evidence="3 8">Mediator of RNA polymerase II transcription subunit 21</fullName>
    </recommendedName>
</protein>
<gene>
    <name evidence="11" type="ORF">L198_06560</name>
</gene>
<comment type="subcellular location">
    <subcellularLocation>
        <location evidence="1 8">Nucleus</location>
    </subcellularLocation>
</comment>
<dbReference type="GeneID" id="30195772"/>
<dbReference type="Pfam" id="PF11221">
    <property type="entry name" value="Med21"/>
    <property type="match status" value="1"/>
</dbReference>
<accession>A0A1E3IJR5</accession>
<dbReference type="OrthoDB" id="526653at2759"/>
<reference evidence="11 12" key="1">
    <citation type="submission" date="2016-06" db="EMBL/GenBank/DDBJ databases">
        <title>Evolution of pathogenesis and genome organization in the Tremellales.</title>
        <authorList>
            <person name="Cuomo C."/>
            <person name="Litvintseva A."/>
            <person name="Heitman J."/>
            <person name="Chen Y."/>
            <person name="Sun S."/>
            <person name="Springer D."/>
            <person name="Dromer F."/>
            <person name="Young S."/>
            <person name="Zeng Q."/>
            <person name="Chapman S."/>
            <person name="Gujja S."/>
            <person name="Saif S."/>
            <person name="Birren B."/>
        </authorList>
    </citation>
    <scope>NUCLEOTIDE SEQUENCE [LARGE SCALE GENOMIC DNA]</scope>
    <source>
        <strain evidence="11 12">CBS 7118</strain>
    </source>
</reference>
<proteinExistence type="inferred from homology"/>
<dbReference type="Gene3D" id="6.10.280.10">
    <property type="entry name" value="Mediator complex, subunit Med21"/>
    <property type="match status" value="1"/>
</dbReference>
<evidence type="ECO:0000256" key="2">
    <source>
        <dbReference type="ARBA" id="ARBA00005770"/>
    </source>
</evidence>
<keyword evidence="9" id="KW-0175">Coiled coil</keyword>
<evidence type="ECO:0000313" key="12">
    <source>
        <dbReference type="Proteomes" id="UP000094819"/>
    </source>
</evidence>